<evidence type="ECO:0000313" key="4">
    <source>
        <dbReference type="Proteomes" id="UP000606974"/>
    </source>
</evidence>
<dbReference type="PANTHER" id="PTHR45694">
    <property type="entry name" value="GLUTAREDOXIN 2"/>
    <property type="match status" value="1"/>
</dbReference>
<dbReference type="Gene3D" id="3.40.30.10">
    <property type="entry name" value="Glutaredoxin"/>
    <property type="match status" value="1"/>
</dbReference>
<protein>
    <recommendedName>
        <fullName evidence="5">Glutaredoxin domain-containing protein</fullName>
    </recommendedName>
</protein>
<accession>A0A8H7E326</accession>
<feature type="compositionally biased region" description="Polar residues" evidence="1">
    <location>
        <begin position="118"/>
        <end position="129"/>
    </location>
</feature>
<feature type="compositionally biased region" description="Basic and acidic residues" evidence="1">
    <location>
        <begin position="102"/>
        <end position="116"/>
    </location>
</feature>
<dbReference type="InterPro" id="IPR036249">
    <property type="entry name" value="Thioredoxin-like_sf"/>
</dbReference>
<evidence type="ECO:0000256" key="2">
    <source>
        <dbReference type="SAM" id="SignalP"/>
    </source>
</evidence>
<dbReference type="GO" id="GO:0005796">
    <property type="term" value="C:Golgi lumen"/>
    <property type="evidence" value="ECO:0007669"/>
    <property type="project" value="TreeGrafter"/>
</dbReference>
<evidence type="ECO:0008006" key="5">
    <source>
        <dbReference type="Google" id="ProtNLM"/>
    </source>
</evidence>
<gene>
    <name evidence="3" type="ORF">GJ744_008966</name>
</gene>
<dbReference type="EMBL" id="JAACFV010000050">
    <property type="protein sequence ID" value="KAF7508719.1"/>
    <property type="molecule type" value="Genomic_DNA"/>
</dbReference>
<evidence type="ECO:0000256" key="1">
    <source>
        <dbReference type="SAM" id="MobiDB-lite"/>
    </source>
</evidence>
<dbReference type="SUPFAM" id="SSF52833">
    <property type="entry name" value="Thioredoxin-like"/>
    <property type="match status" value="1"/>
</dbReference>
<dbReference type="GO" id="GO:0000324">
    <property type="term" value="C:fungal-type vacuole"/>
    <property type="evidence" value="ECO:0007669"/>
    <property type="project" value="TreeGrafter"/>
</dbReference>
<comment type="caution">
    <text evidence="3">The sequence shown here is derived from an EMBL/GenBank/DDBJ whole genome shotgun (WGS) entry which is preliminary data.</text>
</comment>
<keyword evidence="4" id="KW-1185">Reference proteome</keyword>
<dbReference type="PROSITE" id="PS51354">
    <property type="entry name" value="GLUTAREDOXIN_2"/>
    <property type="match status" value="1"/>
</dbReference>
<dbReference type="GO" id="GO:0015038">
    <property type="term" value="F:glutathione disulfide oxidoreductase activity"/>
    <property type="evidence" value="ECO:0007669"/>
    <property type="project" value="TreeGrafter"/>
</dbReference>
<dbReference type="GO" id="GO:0005801">
    <property type="term" value="C:cis-Golgi network"/>
    <property type="evidence" value="ECO:0007669"/>
    <property type="project" value="TreeGrafter"/>
</dbReference>
<keyword evidence="2" id="KW-0732">Signal</keyword>
<reference evidence="3" key="1">
    <citation type="submission" date="2020-02" db="EMBL/GenBank/DDBJ databases">
        <authorList>
            <person name="Palmer J.M."/>
        </authorList>
    </citation>
    <scope>NUCLEOTIDE SEQUENCE</scope>
    <source>
        <strain evidence="3">EPUS1.4</strain>
        <tissue evidence="3">Thallus</tissue>
    </source>
</reference>
<feature type="signal peptide" evidence="2">
    <location>
        <begin position="1"/>
        <end position="26"/>
    </location>
</feature>
<feature type="region of interest" description="Disordered" evidence="1">
    <location>
        <begin position="71"/>
        <end position="137"/>
    </location>
</feature>
<dbReference type="GO" id="GO:0034599">
    <property type="term" value="P:cellular response to oxidative stress"/>
    <property type="evidence" value="ECO:0007669"/>
    <property type="project" value="TreeGrafter"/>
</dbReference>
<dbReference type="PANTHER" id="PTHR45694:SF5">
    <property type="entry name" value="GLUTAREDOXIN 2"/>
    <property type="match status" value="1"/>
</dbReference>
<sequence length="291" mass="31894">MGRYHPKRLLFGAFVLLLIYVHIRHSHNDEFYTKTLKALDKKTKDKALKAETDAKVQQILHDKNLQVVSSLSGPQPAAATVPESNPRLPPDPPSPATQPQDENQKKFTADKPKYVKDTTASPTSLSPNPTTQPDPPHLAQVRAALDEIVHHHSIVIFSKTYCPHSRRAKSLLLDTYDIVPKPYVVELDTWTEPARKGSGEVGDGEVVEDSIPTMGRALQDLLAQRTGRKTVPNILVLGMSLGGADEVVKLHEEGNLAGKLKGIVGKRLERCEKRVSRSGDGADGKGRHGAL</sequence>
<dbReference type="AlphaFoldDB" id="A0A8H7E326"/>
<dbReference type="CDD" id="cd03419">
    <property type="entry name" value="GRX_GRXh_1_2_like"/>
    <property type="match status" value="1"/>
</dbReference>
<dbReference type="Proteomes" id="UP000606974">
    <property type="component" value="Unassembled WGS sequence"/>
</dbReference>
<feature type="compositionally biased region" description="Pro residues" evidence="1">
    <location>
        <begin position="87"/>
        <end position="96"/>
    </location>
</feature>
<dbReference type="OrthoDB" id="423313at2759"/>
<evidence type="ECO:0000313" key="3">
    <source>
        <dbReference type="EMBL" id="KAF7508719.1"/>
    </source>
</evidence>
<feature type="chain" id="PRO_5034817923" description="Glutaredoxin domain-containing protein" evidence="2">
    <location>
        <begin position="27"/>
        <end position="291"/>
    </location>
</feature>
<proteinExistence type="predicted"/>
<organism evidence="3 4">
    <name type="scientific">Endocarpon pusillum</name>
    <dbReference type="NCBI Taxonomy" id="364733"/>
    <lineage>
        <taxon>Eukaryota</taxon>
        <taxon>Fungi</taxon>
        <taxon>Dikarya</taxon>
        <taxon>Ascomycota</taxon>
        <taxon>Pezizomycotina</taxon>
        <taxon>Eurotiomycetes</taxon>
        <taxon>Chaetothyriomycetidae</taxon>
        <taxon>Verrucariales</taxon>
        <taxon>Verrucariaceae</taxon>
        <taxon>Endocarpon</taxon>
    </lineage>
</organism>
<name>A0A8H7E326_9EURO</name>